<name>A0A5P2BVV9_STRVZ</name>
<dbReference type="AlphaFoldDB" id="A0A5P2BVV9"/>
<dbReference type="OrthoDB" id="4324286at2"/>
<gene>
    <name evidence="2" type="ORF">DEJ48_15590</name>
</gene>
<sequence>MTPRARARRRLLAGALLCGVLAPALLTGCAESVDPIERLGRKAAQKVPRTPDRGVAGPVACAGERAAVRPPWLPRAELAPPAVRCPEGVLGTPSR</sequence>
<feature type="chain" id="PRO_5038451068" description="Lipoprotein" evidence="1">
    <location>
        <begin position="27"/>
        <end position="95"/>
    </location>
</feature>
<dbReference type="EMBL" id="CP029192">
    <property type="protein sequence ID" value="QES34632.1"/>
    <property type="molecule type" value="Genomic_DNA"/>
</dbReference>
<keyword evidence="1" id="KW-0732">Signal</keyword>
<evidence type="ECO:0000313" key="3">
    <source>
        <dbReference type="Proteomes" id="UP000322927"/>
    </source>
</evidence>
<evidence type="ECO:0000313" key="2">
    <source>
        <dbReference type="EMBL" id="QES34632.1"/>
    </source>
</evidence>
<dbReference type="Proteomes" id="UP000322927">
    <property type="component" value="Chromosome"/>
</dbReference>
<dbReference type="PROSITE" id="PS51257">
    <property type="entry name" value="PROKAR_LIPOPROTEIN"/>
    <property type="match status" value="1"/>
</dbReference>
<evidence type="ECO:0008006" key="4">
    <source>
        <dbReference type="Google" id="ProtNLM"/>
    </source>
</evidence>
<proteinExistence type="predicted"/>
<dbReference type="RefSeq" id="WP_150216717.1">
    <property type="nucleotide sequence ID" value="NZ_CP029192.1"/>
</dbReference>
<protein>
    <recommendedName>
        <fullName evidence="4">Lipoprotein</fullName>
    </recommendedName>
</protein>
<reference evidence="2 3" key="1">
    <citation type="submission" date="2018-05" db="EMBL/GenBank/DDBJ databases">
        <title>Streptomyces venezuelae.</title>
        <authorList>
            <person name="Kim W."/>
            <person name="Lee N."/>
            <person name="Cho B.-K."/>
        </authorList>
    </citation>
    <scope>NUCLEOTIDE SEQUENCE [LARGE SCALE GENOMIC DNA]</scope>
    <source>
        <strain evidence="2 3">ATCC 14584</strain>
    </source>
</reference>
<evidence type="ECO:0000256" key="1">
    <source>
        <dbReference type="SAM" id="SignalP"/>
    </source>
</evidence>
<accession>A0A5P2BVV9</accession>
<feature type="signal peptide" evidence="1">
    <location>
        <begin position="1"/>
        <end position="26"/>
    </location>
</feature>
<organism evidence="2 3">
    <name type="scientific">Streptomyces venezuelae</name>
    <dbReference type="NCBI Taxonomy" id="54571"/>
    <lineage>
        <taxon>Bacteria</taxon>
        <taxon>Bacillati</taxon>
        <taxon>Actinomycetota</taxon>
        <taxon>Actinomycetes</taxon>
        <taxon>Kitasatosporales</taxon>
        <taxon>Streptomycetaceae</taxon>
        <taxon>Streptomyces</taxon>
    </lineage>
</organism>